<dbReference type="AlphaFoldDB" id="A0A918GBX9"/>
<reference evidence="3" key="2">
    <citation type="submission" date="2020-09" db="EMBL/GenBank/DDBJ databases">
        <authorList>
            <person name="Sun Q."/>
            <person name="Ohkuma M."/>
        </authorList>
    </citation>
    <scope>NUCLEOTIDE SEQUENCE</scope>
    <source>
        <strain evidence="3">JCM 3276</strain>
    </source>
</reference>
<feature type="chain" id="PRO_5037506340" description="AB hydrolase-1 domain-containing protein" evidence="1">
    <location>
        <begin position="24"/>
        <end position="545"/>
    </location>
</feature>
<dbReference type="GO" id="GO:0003824">
    <property type="term" value="F:catalytic activity"/>
    <property type="evidence" value="ECO:0007669"/>
    <property type="project" value="UniProtKB-ARBA"/>
</dbReference>
<comment type="caution">
    <text evidence="3">The sequence shown here is derived from an EMBL/GenBank/DDBJ whole genome shotgun (WGS) entry which is preliminary data.</text>
</comment>
<dbReference type="RefSeq" id="WP_189210352.1">
    <property type="nucleotide sequence ID" value="NZ_BMRB01000002.1"/>
</dbReference>
<feature type="signal peptide" evidence="1">
    <location>
        <begin position="1"/>
        <end position="23"/>
    </location>
</feature>
<protein>
    <recommendedName>
        <fullName evidence="2">AB hydrolase-1 domain-containing protein</fullName>
    </recommendedName>
</protein>
<dbReference type="Pfam" id="PF12697">
    <property type="entry name" value="Abhydrolase_6"/>
    <property type="match status" value="1"/>
</dbReference>
<dbReference type="Proteomes" id="UP000660680">
    <property type="component" value="Unassembled WGS sequence"/>
</dbReference>
<name>A0A918GBX9_9PSEU</name>
<gene>
    <name evidence="3" type="ORF">GCM10010171_22360</name>
</gene>
<dbReference type="InterPro" id="IPR029058">
    <property type="entry name" value="AB_hydrolase_fold"/>
</dbReference>
<proteinExistence type="predicted"/>
<evidence type="ECO:0000313" key="3">
    <source>
        <dbReference type="EMBL" id="GGS28755.1"/>
    </source>
</evidence>
<feature type="domain" description="AB hydrolase-1" evidence="2">
    <location>
        <begin position="49"/>
        <end position="176"/>
    </location>
</feature>
<dbReference type="EMBL" id="BMRB01000002">
    <property type="protein sequence ID" value="GGS28755.1"/>
    <property type="molecule type" value="Genomic_DNA"/>
</dbReference>
<dbReference type="SUPFAM" id="SSF53474">
    <property type="entry name" value="alpha/beta-Hydrolases"/>
    <property type="match status" value="1"/>
</dbReference>
<evidence type="ECO:0000259" key="2">
    <source>
        <dbReference type="Pfam" id="PF12697"/>
    </source>
</evidence>
<dbReference type="InterPro" id="IPR000073">
    <property type="entry name" value="AB_hydrolase_1"/>
</dbReference>
<evidence type="ECO:0000256" key="1">
    <source>
        <dbReference type="SAM" id="SignalP"/>
    </source>
</evidence>
<keyword evidence="1" id="KW-0732">Signal</keyword>
<evidence type="ECO:0000313" key="4">
    <source>
        <dbReference type="Proteomes" id="UP000660680"/>
    </source>
</evidence>
<accession>A0A918GBX9</accession>
<keyword evidence="4" id="KW-1185">Reference proteome</keyword>
<sequence>MNRGALLPVLCLVGALCAAPARAQDVPAQCDLTTSTKAEAGQDEDKRPVVFVHGWTGGPLIDSANALSDALDGKISTYAFDYSKVSSHWASDSRIAPCLAAYLGQVSAAHRGVGGDGRLIVVAHSMGGLALRYALTPELAEKVPYVITFGTPMLGSPWGGADGPSRLVEVFQQAFGKDLPDAAGRDGGKCLAEHTKGAPLPDGCGDLPPWLPEGVTLTQIGGDATVDRTFFGFKAYSIPLAGDGVVPLPSAHGYPLSGPGGQPPLDGAKSYSRRSTCSIDFGLVNRAAHELAFVPGAMALDYLTLQDIQQDRFSLPVQAYLGGVTIAASCSHTRLTTERKSVDHAVAVIKEALTALAAPAGGTATTVTNVVALDKAGNPAAGWAVENDGTELDECHPSPAAVGADIGWCGSTAAGALVCWVKADRHSLLCGDFPWNKRLRAMVSTKAVPALAPPQTADPWGLELESGAKCLLRNGGSWPGRADEYVGAYSCDDESVFVLVGNDRVPVDRSGAAWTVKVGGLSATNEALPPPTTERVRTAYFAAAP</sequence>
<dbReference type="Gene3D" id="3.40.50.1820">
    <property type="entry name" value="alpha/beta hydrolase"/>
    <property type="match status" value="1"/>
</dbReference>
<reference evidence="3" key="1">
    <citation type="journal article" date="2014" name="Int. J. Syst. Evol. Microbiol.">
        <title>Complete genome sequence of Corynebacterium casei LMG S-19264T (=DSM 44701T), isolated from a smear-ripened cheese.</title>
        <authorList>
            <consortium name="US DOE Joint Genome Institute (JGI-PGF)"/>
            <person name="Walter F."/>
            <person name="Albersmeier A."/>
            <person name="Kalinowski J."/>
            <person name="Ruckert C."/>
        </authorList>
    </citation>
    <scope>NUCLEOTIDE SEQUENCE</scope>
    <source>
        <strain evidence="3">JCM 3276</strain>
    </source>
</reference>
<organism evidence="3 4">
    <name type="scientific">Actinokineospora fastidiosa</name>
    <dbReference type="NCBI Taxonomy" id="1816"/>
    <lineage>
        <taxon>Bacteria</taxon>
        <taxon>Bacillati</taxon>
        <taxon>Actinomycetota</taxon>
        <taxon>Actinomycetes</taxon>
        <taxon>Pseudonocardiales</taxon>
        <taxon>Pseudonocardiaceae</taxon>
        <taxon>Actinokineospora</taxon>
    </lineage>
</organism>